<dbReference type="AlphaFoldDB" id="A0A6A5KDW4"/>
<proteinExistence type="predicted"/>
<keyword evidence="3" id="KW-1185">Reference proteome</keyword>
<evidence type="ECO:0000313" key="3">
    <source>
        <dbReference type="Proteomes" id="UP000800040"/>
    </source>
</evidence>
<evidence type="ECO:0000313" key="2">
    <source>
        <dbReference type="EMBL" id="KAF1831553.1"/>
    </source>
</evidence>
<name>A0A6A5KDW4_9PLEO</name>
<evidence type="ECO:0000256" key="1">
    <source>
        <dbReference type="SAM" id="SignalP"/>
    </source>
</evidence>
<feature type="chain" id="PRO_5025546629" description="Secreted protein" evidence="1">
    <location>
        <begin position="27"/>
        <end position="85"/>
    </location>
</feature>
<protein>
    <recommendedName>
        <fullName evidence="4">Secreted protein</fullName>
    </recommendedName>
</protein>
<evidence type="ECO:0008006" key="4">
    <source>
        <dbReference type="Google" id="ProtNLM"/>
    </source>
</evidence>
<dbReference type="EMBL" id="ML975360">
    <property type="protein sequence ID" value="KAF1831553.1"/>
    <property type="molecule type" value="Genomic_DNA"/>
</dbReference>
<gene>
    <name evidence="2" type="ORF">BDW02DRAFT_44857</name>
</gene>
<reference evidence="2" key="1">
    <citation type="submission" date="2020-01" db="EMBL/GenBank/DDBJ databases">
        <authorList>
            <consortium name="DOE Joint Genome Institute"/>
            <person name="Haridas S."/>
            <person name="Albert R."/>
            <person name="Binder M."/>
            <person name="Bloem J."/>
            <person name="Labutti K."/>
            <person name="Salamov A."/>
            <person name="Andreopoulos B."/>
            <person name="Baker S.E."/>
            <person name="Barry K."/>
            <person name="Bills G."/>
            <person name="Bluhm B.H."/>
            <person name="Cannon C."/>
            <person name="Castanera R."/>
            <person name="Culley D.E."/>
            <person name="Daum C."/>
            <person name="Ezra D."/>
            <person name="Gonzalez J.B."/>
            <person name="Henrissat B."/>
            <person name="Kuo A."/>
            <person name="Liang C."/>
            <person name="Lipzen A."/>
            <person name="Lutzoni F."/>
            <person name="Magnuson J."/>
            <person name="Mondo S."/>
            <person name="Nolan M."/>
            <person name="Ohm R."/>
            <person name="Pangilinan J."/>
            <person name="Park H.-J."/>
            <person name="Ramirez L."/>
            <person name="Alfaro M."/>
            <person name="Sun H."/>
            <person name="Tritt A."/>
            <person name="Yoshinaga Y."/>
            <person name="Zwiers L.-H."/>
            <person name="Turgeon B.G."/>
            <person name="Goodwin S.B."/>
            <person name="Spatafora J.W."/>
            <person name="Crous P.W."/>
            <person name="Grigoriev I.V."/>
        </authorList>
    </citation>
    <scope>NUCLEOTIDE SEQUENCE</scope>
    <source>
        <strain evidence="2">P77</strain>
    </source>
</reference>
<dbReference type="Proteomes" id="UP000800040">
    <property type="component" value="Unassembled WGS sequence"/>
</dbReference>
<feature type="signal peptide" evidence="1">
    <location>
        <begin position="1"/>
        <end position="26"/>
    </location>
</feature>
<sequence>MGHHNAFVLPSCLIFLGLELQYKSETSPRVYVSLLHLVPRPGVGRPRFPFKTDSNRPFARTFEAVRVSLFSQHLLRHTLVRNQHK</sequence>
<organism evidence="2 3">
    <name type="scientific">Decorospora gaudefroyi</name>
    <dbReference type="NCBI Taxonomy" id="184978"/>
    <lineage>
        <taxon>Eukaryota</taxon>
        <taxon>Fungi</taxon>
        <taxon>Dikarya</taxon>
        <taxon>Ascomycota</taxon>
        <taxon>Pezizomycotina</taxon>
        <taxon>Dothideomycetes</taxon>
        <taxon>Pleosporomycetidae</taxon>
        <taxon>Pleosporales</taxon>
        <taxon>Pleosporineae</taxon>
        <taxon>Pleosporaceae</taxon>
        <taxon>Decorospora</taxon>
    </lineage>
</organism>
<accession>A0A6A5KDW4</accession>
<keyword evidence="1" id="KW-0732">Signal</keyword>